<name>A0ABU3KAZ8_9BACT</name>
<dbReference type="PANTHER" id="PTHR42815:SF2">
    <property type="entry name" value="FAD-BINDING, PUTATIVE (AFU_ORTHOLOGUE AFUA_6G07600)-RELATED"/>
    <property type="match status" value="1"/>
</dbReference>
<evidence type="ECO:0000313" key="3">
    <source>
        <dbReference type="Proteomes" id="UP001250932"/>
    </source>
</evidence>
<evidence type="ECO:0000313" key="2">
    <source>
        <dbReference type="EMBL" id="MDT7043593.1"/>
    </source>
</evidence>
<evidence type="ECO:0000259" key="1">
    <source>
        <dbReference type="Pfam" id="PF01243"/>
    </source>
</evidence>
<organism evidence="2 3">
    <name type="scientific">Candidatus Nitronereus thalassa</name>
    <dbReference type="NCBI Taxonomy" id="3020898"/>
    <lineage>
        <taxon>Bacteria</taxon>
        <taxon>Pseudomonadati</taxon>
        <taxon>Nitrospirota</taxon>
        <taxon>Nitrospiria</taxon>
        <taxon>Nitrospirales</taxon>
        <taxon>Nitrospiraceae</taxon>
        <taxon>Candidatus Nitronereus</taxon>
    </lineage>
</organism>
<dbReference type="InterPro" id="IPR012349">
    <property type="entry name" value="Split_barrel_FMN-bd"/>
</dbReference>
<reference evidence="2 3" key="1">
    <citation type="journal article" date="2023" name="ISME J.">
        <title>Cultivation and genomic characterization of novel and ubiquitous marine nitrite-oxidizing bacteria from the Nitrospirales.</title>
        <authorList>
            <person name="Mueller A.J."/>
            <person name="Daebeler A."/>
            <person name="Herbold C.W."/>
            <person name="Kirkegaard R.H."/>
            <person name="Daims H."/>
        </authorList>
    </citation>
    <scope>NUCLEOTIDE SEQUENCE [LARGE SCALE GENOMIC DNA]</scope>
    <source>
        <strain evidence="2 3">EB</strain>
    </source>
</reference>
<keyword evidence="3" id="KW-1185">Reference proteome</keyword>
<dbReference type="InterPro" id="IPR011576">
    <property type="entry name" value="Pyridox_Oxase_N"/>
</dbReference>
<dbReference type="Proteomes" id="UP001250932">
    <property type="component" value="Unassembled WGS sequence"/>
</dbReference>
<gene>
    <name evidence="2" type="ORF">PPG34_14645</name>
</gene>
<feature type="domain" description="Pyridoxamine 5'-phosphate oxidase N-terminal" evidence="1">
    <location>
        <begin position="71"/>
        <end position="160"/>
    </location>
</feature>
<dbReference type="EMBL" id="JAQOUE010000001">
    <property type="protein sequence ID" value="MDT7043593.1"/>
    <property type="molecule type" value="Genomic_DNA"/>
</dbReference>
<accession>A0ABU3KAZ8</accession>
<protein>
    <submittedName>
        <fullName evidence="2">Pyridoxamine 5'-phosphate oxidase family protein</fullName>
    </submittedName>
</protein>
<dbReference type="Gene3D" id="2.30.110.10">
    <property type="entry name" value="Electron Transport, Fmn-binding Protein, Chain A"/>
    <property type="match status" value="2"/>
</dbReference>
<comment type="caution">
    <text evidence="2">The sequence shown here is derived from an EMBL/GenBank/DDBJ whole genome shotgun (WGS) entry which is preliminary data.</text>
</comment>
<dbReference type="SUPFAM" id="SSF50475">
    <property type="entry name" value="FMN-binding split barrel"/>
    <property type="match status" value="2"/>
</dbReference>
<sequence>MGLGGLPHPQFPLEIAPLTKGRKRGLRSRTMKIENPYHEGELAVQDRVGVLDEGAMNSRVIQDSIIKGALRFLNQLPMAVFGSLDQDDHVWASFFIGTPGFMHAEDDRTVTFDLSRMLPNPDDPFWKNIQRNPSVGMLAIELASRRRLRINGRITRVSDSVLQLHVDESYPNCPKYIQKRHLTLSSIGLDSAGFDLVPISTASGEGLGLTQRSIISQADTFFVASMHPERGVDASHRGGQSGFVNIVDDRTLRIPDYIGNSMFNTLGNFTAHPRAGLIFPDFESGRTLQLIGRPEILYDVDNLPDETGGTKRYWLLHIDRWLETTPAAPVTWEFLDASPYNPTPIAHD</sequence>
<dbReference type="Pfam" id="PF01243">
    <property type="entry name" value="PNPOx_N"/>
    <property type="match status" value="1"/>
</dbReference>
<proteinExistence type="predicted"/>
<dbReference type="PANTHER" id="PTHR42815">
    <property type="entry name" value="FAD-BINDING, PUTATIVE (AFU_ORTHOLOGUE AFUA_6G07600)-RELATED"/>
    <property type="match status" value="1"/>
</dbReference>
<dbReference type="RefSeq" id="WP_313834159.1">
    <property type="nucleotide sequence ID" value="NZ_JAQOUE010000001.1"/>
</dbReference>